<dbReference type="Pfam" id="PF08284">
    <property type="entry name" value="RVP_2"/>
    <property type="match status" value="1"/>
</dbReference>
<keyword evidence="3" id="KW-1185">Reference proteome</keyword>
<dbReference type="SUPFAM" id="SSF50630">
    <property type="entry name" value="Acid proteases"/>
    <property type="match status" value="1"/>
</dbReference>
<dbReference type="AlphaFoldDB" id="A0AAE2C860"/>
<name>A0AAE2C860_9LAMI</name>
<dbReference type="InterPro" id="IPR032567">
    <property type="entry name" value="RTL1-rel"/>
</dbReference>
<evidence type="ECO:0000256" key="1">
    <source>
        <dbReference type="SAM" id="MobiDB-lite"/>
    </source>
</evidence>
<organism evidence="2 3">
    <name type="scientific">Sesamum alatum</name>
    <dbReference type="NCBI Taxonomy" id="300844"/>
    <lineage>
        <taxon>Eukaryota</taxon>
        <taxon>Viridiplantae</taxon>
        <taxon>Streptophyta</taxon>
        <taxon>Embryophyta</taxon>
        <taxon>Tracheophyta</taxon>
        <taxon>Spermatophyta</taxon>
        <taxon>Magnoliopsida</taxon>
        <taxon>eudicotyledons</taxon>
        <taxon>Gunneridae</taxon>
        <taxon>Pentapetalae</taxon>
        <taxon>asterids</taxon>
        <taxon>lamiids</taxon>
        <taxon>Lamiales</taxon>
        <taxon>Pedaliaceae</taxon>
        <taxon>Sesamum</taxon>
    </lineage>
</organism>
<gene>
    <name evidence="2" type="ORF">Salat_2909500</name>
</gene>
<dbReference type="EMBL" id="JACGWO010000013">
    <property type="protein sequence ID" value="KAK4412624.1"/>
    <property type="molecule type" value="Genomic_DNA"/>
</dbReference>
<dbReference type="PANTHER" id="PTHR15503:SF43">
    <property type="entry name" value="REVERSE TRANSCRIPTASE RNASE H-LIKE DOMAIN-CONTAINING PROTEIN"/>
    <property type="match status" value="1"/>
</dbReference>
<dbReference type="Gene3D" id="2.40.70.10">
    <property type="entry name" value="Acid Proteases"/>
    <property type="match status" value="1"/>
</dbReference>
<proteinExistence type="predicted"/>
<accession>A0AAE2C860</accession>
<dbReference type="CDD" id="cd00303">
    <property type="entry name" value="retropepsin_like"/>
    <property type="match status" value="1"/>
</dbReference>
<dbReference type="Proteomes" id="UP001293254">
    <property type="component" value="Unassembled WGS sequence"/>
</dbReference>
<sequence length="183" mass="20552">MRVTGNVRGKPVHILIYTGSTHNFLDLETTKRLGCKLEDTEPFPVAVANGNKMYSSFACKSFGWKMQGISFTTDMMILPLGGCDMVLGVQWLVTLGDINWNFHQLKIEFDVGGVIQRRDEHHTTTNHGLFLCLDGDSIPSQQPAAILDLLVEFSYLFEEPKTLPPRRDQDHDITLKPSSPLSM</sequence>
<reference evidence="2" key="1">
    <citation type="submission" date="2020-06" db="EMBL/GenBank/DDBJ databases">
        <authorList>
            <person name="Li T."/>
            <person name="Hu X."/>
            <person name="Zhang T."/>
            <person name="Song X."/>
            <person name="Zhang H."/>
            <person name="Dai N."/>
            <person name="Sheng W."/>
            <person name="Hou X."/>
            <person name="Wei L."/>
        </authorList>
    </citation>
    <scope>NUCLEOTIDE SEQUENCE</scope>
    <source>
        <strain evidence="2">3651</strain>
        <tissue evidence="2">Leaf</tissue>
    </source>
</reference>
<comment type="caution">
    <text evidence="2">The sequence shown here is derived from an EMBL/GenBank/DDBJ whole genome shotgun (WGS) entry which is preliminary data.</text>
</comment>
<reference evidence="2" key="2">
    <citation type="journal article" date="2024" name="Plant">
        <title>Genomic evolution and insights into agronomic trait innovations of Sesamum species.</title>
        <authorList>
            <person name="Miao H."/>
            <person name="Wang L."/>
            <person name="Qu L."/>
            <person name="Liu H."/>
            <person name="Sun Y."/>
            <person name="Le M."/>
            <person name="Wang Q."/>
            <person name="Wei S."/>
            <person name="Zheng Y."/>
            <person name="Lin W."/>
            <person name="Duan Y."/>
            <person name="Cao H."/>
            <person name="Xiong S."/>
            <person name="Wang X."/>
            <person name="Wei L."/>
            <person name="Li C."/>
            <person name="Ma Q."/>
            <person name="Ju M."/>
            <person name="Zhao R."/>
            <person name="Li G."/>
            <person name="Mu C."/>
            <person name="Tian Q."/>
            <person name="Mei H."/>
            <person name="Zhang T."/>
            <person name="Gao T."/>
            <person name="Zhang H."/>
        </authorList>
    </citation>
    <scope>NUCLEOTIDE SEQUENCE</scope>
    <source>
        <strain evidence="2">3651</strain>
    </source>
</reference>
<feature type="region of interest" description="Disordered" evidence="1">
    <location>
        <begin position="162"/>
        <end position="183"/>
    </location>
</feature>
<evidence type="ECO:0000313" key="3">
    <source>
        <dbReference type="Proteomes" id="UP001293254"/>
    </source>
</evidence>
<dbReference type="InterPro" id="IPR021109">
    <property type="entry name" value="Peptidase_aspartic_dom_sf"/>
</dbReference>
<feature type="compositionally biased region" description="Basic and acidic residues" evidence="1">
    <location>
        <begin position="162"/>
        <end position="174"/>
    </location>
</feature>
<dbReference type="PANTHER" id="PTHR15503">
    <property type="entry name" value="LDOC1 RELATED"/>
    <property type="match status" value="1"/>
</dbReference>
<protein>
    <submittedName>
        <fullName evidence="2">Uncharacterized protein</fullName>
    </submittedName>
</protein>
<evidence type="ECO:0000313" key="2">
    <source>
        <dbReference type="EMBL" id="KAK4412624.1"/>
    </source>
</evidence>